<dbReference type="GO" id="GO:0015288">
    <property type="term" value="F:porin activity"/>
    <property type="evidence" value="ECO:0007669"/>
    <property type="project" value="InterPro"/>
</dbReference>
<comment type="subcellular location">
    <subcellularLocation>
        <location evidence="1">Cell outer membrane</location>
        <topology evidence="1">Multi-pass membrane protein</topology>
    </subcellularLocation>
</comment>
<dbReference type="GO" id="GO:0034220">
    <property type="term" value="P:monoatomic ion transmembrane transport"/>
    <property type="evidence" value="ECO:0007669"/>
    <property type="project" value="InterPro"/>
</dbReference>
<dbReference type="PRINTS" id="PR00183">
    <property type="entry name" value="ECOLIPORIN"/>
</dbReference>
<dbReference type="GO" id="GO:0009279">
    <property type="term" value="C:cell outer membrane"/>
    <property type="evidence" value="ECO:0007669"/>
    <property type="project" value="UniProtKB-SubCell"/>
</dbReference>
<accession>A0A2T3LBU1</accession>
<evidence type="ECO:0000313" key="7">
    <source>
        <dbReference type="EMBL" id="PSV48754.1"/>
    </source>
</evidence>
<dbReference type="PANTHER" id="PTHR34501:SF2">
    <property type="entry name" value="OUTER MEMBRANE PORIN F-RELATED"/>
    <property type="match status" value="1"/>
</dbReference>
<feature type="chain" id="PRO_5015492490" evidence="5">
    <location>
        <begin position="41"/>
        <end position="387"/>
    </location>
</feature>
<protein>
    <submittedName>
        <fullName evidence="7">Porin</fullName>
    </submittedName>
</protein>
<proteinExistence type="inferred from homology"/>
<name>A0A2T3LBU1_9GAMM</name>
<evidence type="ECO:0000256" key="2">
    <source>
        <dbReference type="ARBA" id="ARBA00007539"/>
    </source>
</evidence>
<evidence type="ECO:0000313" key="8">
    <source>
        <dbReference type="Proteomes" id="UP000241803"/>
    </source>
</evidence>
<comment type="similarity">
    <text evidence="2">Belongs to the Gram-negative porin family.</text>
</comment>
<dbReference type="CDD" id="cd00342">
    <property type="entry name" value="gram_neg_porins"/>
    <property type="match status" value="1"/>
</dbReference>
<dbReference type="InterPro" id="IPR050298">
    <property type="entry name" value="Gram-neg_bact_OMP"/>
</dbReference>
<evidence type="ECO:0000256" key="3">
    <source>
        <dbReference type="ARBA" id="ARBA00022729"/>
    </source>
</evidence>
<keyword evidence="8" id="KW-1185">Reference proteome</keyword>
<keyword evidence="4" id="KW-0472">Membrane</keyword>
<dbReference type="InterPro" id="IPR023614">
    <property type="entry name" value="Porin_dom_sf"/>
</dbReference>
<keyword evidence="3 5" id="KW-0732">Signal</keyword>
<dbReference type="PANTHER" id="PTHR34501">
    <property type="entry name" value="PROTEIN YDDL-RELATED"/>
    <property type="match status" value="1"/>
</dbReference>
<sequence length="387" mass="42303">MSLWQHSKYIHNIKEYLTTMKKALLPVFISAALLSGQAFAQVIYQDDTNKLELGGVAVLDLAEPMWADEADLSLGRSIFNIAAERKMANDWSIDFKLEWDQFVNSPNSGSSNFRNRLSYITINNEDLGNLRFGKQWSAYHDVARYMDNMVIIDPDATPIYSEGADGGFAATGRGDELIAYRYSQNGLNVSAHYGLSTDGYNAELTDQDAKLTGEKVSRDYNYAAAVSYDFDFGLSLGTTYLENKVKVESGSSNIGLNDGDSQKALTFAGHYEVDGLKVAAAYTQGTKIHKAGLFGPDGKWADANAFDIYTSYLMDFGIKPFAYYSSIDFDDNSVGATGKRDIIAGGVSYAFAAGVIASVELHSYELSEFGGAKSTENGGGFNLIYAF</sequence>
<dbReference type="InterPro" id="IPR033900">
    <property type="entry name" value="Gram_neg_porin_domain"/>
</dbReference>
<dbReference type="SUPFAM" id="SSF56935">
    <property type="entry name" value="Porins"/>
    <property type="match status" value="1"/>
</dbReference>
<dbReference type="InterPro" id="IPR001897">
    <property type="entry name" value="Porin_gammaproteobac"/>
</dbReference>
<dbReference type="AlphaFoldDB" id="A0A2T3LBU1"/>
<gene>
    <name evidence="7" type="ORF">C9J47_09625</name>
</gene>
<evidence type="ECO:0000259" key="6">
    <source>
        <dbReference type="Pfam" id="PF13609"/>
    </source>
</evidence>
<evidence type="ECO:0000256" key="1">
    <source>
        <dbReference type="ARBA" id="ARBA00004571"/>
    </source>
</evidence>
<evidence type="ECO:0000256" key="5">
    <source>
        <dbReference type="SAM" id="SignalP"/>
    </source>
</evidence>
<comment type="caution">
    <text evidence="7">The sequence shown here is derived from an EMBL/GenBank/DDBJ whole genome shotgun (WGS) entry which is preliminary data.</text>
</comment>
<feature type="domain" description="Porin" evidence="6">
    <location>
        <begin position="34"/>
        <end position="365"/>
    </location>
</feature>
<dbReference type="Gene3D" id="2.40.160.10">
    <property type="entry name" value="Porin"/>
    <property type="match status" value="1"/>
</dbReference>
<feature type="signal peptide" evidence="5">
    <location>
        <begin position="1"/>
        <end position="40"/>
    </location>
</feature>
<evidence type="ECO:0000256" key="4">
    <source>
        <dbReference type="ARBA" id="ARBA00023136"/>
    </source>
</evidence>
<dbReference type="Pfam" id="PF13609">
    <property type="entry name" value="Porin_4"/>
    <property type="match status" value="1"/>
</dbReference>
<organism evidence="7 8">
    <name type="scientific">Photobacterium indicum</name>
    <dbReference type="NCBI Taxonomy" id="81447"/>
    <lineage>
        <taxon>Bacteria</taxon>
        <taxon>Pseudomonadati</taxon>
        <taxon>Pseudomonadota</taxon>
        <taxon>Gammaproteobacteria</taxon>
        <taxon>Vibrionales</taxon>
        <taxon>Vibrionaceae</taxon>
        <taxon>Photobacterium</taxon>
    </lineage>
</organism>
<dbReference type="EMBL" id="PYOC01000002">
    <property type="protein sequence ID" value="PSV48754.1"/>
    <property type="molecule type" value="Genomic_DNA"/>
</dbReference>
<dbReference type="Proteomes" id="UP000241803">
    <property type="component" value="Unassembled WGS sequence"/>
</dbReference>
<reference evidence="7 8" key="1">
    <citation type="submission" date="2018-03" db="EMBL/GenBank/DDBJ databases">
        <title>Whole genome sequencing of Histamine producing bacteria.</title>
        <authorList>
            <person name="Butler K."/>
        </authorList>
    </citation>
    <scope>NUCLEOTIDE SEQUENCE [LARGE SCALE GENOMIC DNA]</scope>
    <source>
        <strain evidence="7 8">ATCC 19614</strain>
    </source>
</reference>